<keyword evidence="9" id="KW-0010">Activator</keyword>
<feature type="domain" description="HMG box" evidence="16">
    <location>
        <begin position="42"/>
        <end position="110"/>
    </location>
</feature>
<evidence type="ECO:0000256" key="10">
    <source>
        <dbReference type="ARBA" id="ARBA00023163"/>
    </source>
</evidence>
<evidence type="ECO:0000256" key="15">
    <source>
        <dbReference type="SAM" id="MobiDB-lite"/>
    </source>
</evidence>
<proteinExistence type="inferred from homology"/>
<sequence length="180" mass="20590">MFSTLNHDYFNSALQPQNIFASGEKTCFGTGDNHIKGIDGHIKRPMNAFMVWSRGQRRKLALENPGMQNSEISKQLGCQWKSLTEADKRPFFEEAQRLKNLHKEKYPNYKYQPHRRAKVPQRTDPLLPADASSKGEETLCTFLYTEDGARSAHLSSKSQLSCLQPVDIPTEHSVQRPQQQ</sequence>
<reference evidence="17" key="1">
    <citation type="journal article" date="2010" name="Sex. Dev.">
        <title>No Differences in the Sry Gene between Males and XY Females in Akodon (Rodentia, Cricetidae).</title>
        <authorList>
            <person name="Sanchez A."/>
            <person name="Marchal J.A."/>
            <person name="Romero-Fernandez I."/>
            <person name="Pinna-Senn E."/>
            <person name="Ortiz M.I."/>
            <person name="Bella J.L."/>
            <person name="Lisanti J.A."/>
        </authorList>
    </citation>
    <scope>NUCLEOTIDE SEQUENCE</scope>
</reference>
<evidence type="ECO:0000256" key="2">
    <source>
        <dbReference type="ARBA" id="ARBA00005998"/>
    </source>
</evidence>
<dbReference type="InterPro" id="IPR050140">
    <property type="entry name" value="SRY-related_HMG-box_TF-like"/>
</dbReference>
<name>E0WDE4_AKOAZ</name>
<dbReference type="GO" id="GO:0000978">
    <property type="term" value="F:RNA polymerase II cis-regulatory region sequence-specific DNA binding"/>
    <property type="evidence" value="ECO:0007669"/>
    <property type="project" value="TreeGrafter"/>
</dbReference>
<feature type="DNA-binding region" description="HMG box" evidence="14">
    <location>
        <begin position="42"/>
        <end position="110"/>
    </location>
</feature>
<dbReference type="SMART" id="SM00398">
    <property type="entry name" value="HMG"/>
    <property type="match status" value="1"/>
</dbReference>
<keyword evidence="10" id="KW-0804">Transcription</keyword>
<evidence type="ECO:0000256" key="11">
    <source>
        <dbReference type="ARBA" id="ARBA00023242"/>
    </source>
</evidence>
<dbReference type="PANTHER" id="PTHR10270">
    <property type="entry name" value="SOX TRANSCRIPTION FACTOR"/>
    <property type="match status" value="1"/>
</dbReference>
<organism evidence="17">
    <name type="scientific">Akodon azarae</name>
    <name type="common">Azara's grass mouse</name>
    <dbReference type="NCBI Taxonomy" id="29095"/>
    <lineage>
        <taxon>Eukaryota</taxon>
        <taxon>Metazoa</taxon>
        <taxon>Chordata</taxon>
        <taxon>Craniata</taxon>
        <taxon>Vertebrata</taxon>
        <taxon>Euteleostomi</taxon>
        <taxon>Mammalia</taxon>
        <taxon>Eutheria</taxon>
        <taxon>Euarchontoglires</taxon>
        <taxon>Glires</taxon>
        <taxon>Rodentia</taxon>
        <taxon>Myomorpha</taxon>
        <taxon>Muroidea</taxon>
        <taxon>Cricetidae</taxon>
        <taxon>Sigmodontinae</taxon>
        <taxon>Akodon</taxon>
    </lineage>
</organism>
<dbReference type="PANTHER" id="PTHR10270:SF161">
    <property type="entry name" value="SEX-DETERMINING REGION Y PROTEIN"/>
    <property type="match status" value="1"/>
</dbReference>
<comment type="subcellular location">
    <subcellularLocation>
        <location evidence="1">Nucleus speckle</location>
    </subcellularLocation>
</comment>
<dbReference type="GO" id="GO:0030154">
    <property type="term" value="P:cell differentiation"/>
    <property type="evidence" value="ECO:0007669"/>
    <property type="project" value="UniProtKB-KW"/>
</dbReference>
<keyword evidence="7" id="KW-0805">Transcription regulation</keyword>
<evidence type="ECO:0000256" key="5">
    <source>
        <dbReference type="ARBA" id="ARBA00022860"/>
    </source>
</evidence>
<dbReference type="Gene3D" id="1.10.30.10">
    <property type="entry name" value="High mobility group box domain"/>
    <property type="match status" value="1"/>
</dbReference>
<dbReference type="SUPFAM" id="SSF47095">
    <property type="entry name" value="HMG-box"/>
    <property type="match status" value="1"/>
</dbReference>
<evidence type="ECO:0000256" key="8">
    <source>
        <dbReference type="ARBA" id="ARBA00023125"/>
    </source>
</evidence>
<evidence type="ECO:0000259" key="16">
    <source>
        <dbReference type="PROSITE" id="PS50118"/>
    </source>
</evidence>
<keyword evidence="6" id="KW-0726">Sexual differentiation</keyword>
<dbReference type="InterPro" id="IPR009071">
    <property type="entry name" value="HMG_box_dom"/>
</dbReference>
<protein>
    <recommendedName>
        <fullName evidence="3">Sex-determining region Y protein</fullName>
    </recommendedName>
    <alternativeName>
        <fullName evidence="12">Testis-determining factor</fullName>
    </alternativeName>
</protein>
<feature type="region of interest" description="Disordered" evidence="15">
    <location>
        <begin position="154"/>
        <end position="180"/>
    </location>
</feature>
<comment type="similarity">
    <text evidence="2">Belongs to the SRY family.</text>
</comment>
<evidence type="ECO:0000256" key="3">
    <source>
        <dbReference type="ARBA" id="ARBA00019052"/>
    </source>
</evidence>
<evidence type="ECO:0000256" key="1">
    <source>
        <dbReference type="ARBA" id="ARBA00004324"/>
    </source>
</evidence>
<comment type="function">
    <text evidence="13">Transcriptional regulator that controls a genetic switch in male development. It is necessary and sufficient for initiating male sex determination by directing the development of supporting cell precursors (pre-Sertoli cells) as Sertoli rather than granulosa cells. Involved in different aspects of gene regulation including promoter activation or repression. Binds to the DNA consensus sequence 5'-[AT]AACAA[AT]-3'. SRY HMG box recognizes DNA by partial intercalation in the minor groove and promotes DNA bending. Also involved in pre-mRNA splicing. In male adult brain involved in the maintenance of motor functions of dopaminergic neurons.</text>
</comment>
<dbReference type="GO" id="GO:0007548">
    <property type="term" value="P:sex differentiation"/>
    <property type="evidence" value="ECO:0007669"/>
    <property type="project" value="UniProtKB-KW"/>
</dbReference>
<dbReference type="EMBL" id="FN547812">
    <property type="protein sequence ID" value="CBD35715.1"/>
    <property type="molecule type" value="Genomic_DNA"/>
</dbReference>
<evidence type="ECO:0000256" key="12">
    <source>
        <dbReference type="ARBA" id="ARBA00032498"/>
    </source>
</evidence>
<keyword evidence="4" id="KW-0221">Differentiation</keyword>
<evidence type="ECO:0000256" key="7">
    <source>
        <dbReference type="ARBA" id="ARBA00023015"/>
    </source>
</evidence>
<gene>
    <name evidence="17" type="primary">sry</name>
</gene>
<keyword evidence="8 14" id="KW-0238">DNA-binding</keyword>
<dbReference type="AlphaFoldDB" id="E0WDE4"/>
<keyword evidence="11 14" id="KW-0539">Nucleus</keyword>
<evidence type="ECO:0000313" key="17">
    <source>
        <dbReference type="EMBL" id="CBD35715.1"/>
    </source>
</evidence>
<evidence type="ECO:0000256" key="4">
    <source>
        <dbReference type="ARBA" id="ARBA00022782"/>
    </source>
</evidence>
<dbReference type="GO" id="GO:0016607">
    <property type="term" value="C:nuclear speck"/>
    <property type="evidence" value="ECO:0007669"/>
    <property type="project" value="UniProtKB-SubCell"/>
</dbReference>
<accession>E0WDE4</accession>
<dbReference type="GO" id="GO:0001228">
    <property type="term" value="F:DNA-binding transcription activator activity, RNA polymerase II-specific"/>
    <property type="evidence" value="ECO:0007669"/>
    <property type="project" value="TreeGrafter"/>
</dbReference>
<dbReference type="InterPro" id="IPR036910">
    <property type="entry name" value="HMG_box_dom_sf"/>
</dbReference>
<evidence type="ECO:0000256" key="6">
    <source>
        <dbReference type="ARBA" id="ARBA00022928"/>
    </source>
</evidence>
<evidence type="ECO:0000256" key="14">
    <source>
        <dbReference type="PROSITE-ProRule" id="PRU00267"/>
    </source>
</evidence>
<dbReference type="GO" id="GO:0005516">
    <property type="term" value="F:calmodulin binding"/>
    <property type="evidence" value="ECO:0007669"/>
    <property type="project" value="UniProtKB-KW"/>
</dbReference>
<keyword evidence="5" id="KW-0112">Calmodulin-binding</keyword>
<dbReference type="EMBL" id="FN547814">
    <property type="protein sequence ID" value="CBD35717.1"/>
    <property type="molecule type" value="Genomic_DNA"/>
</dbReference>
<evidence type="ECO:0000256" key="13">
    <source>
        <dbReference type="ARBA" id="ARBA00045821"/>
    </source>
</evidence>
<dbReference type="CDD" id="cd22028">
    <property type="entry name" value="HMG-box_SoxA_SoxB_SoxG"/>
    <property type="match status" value="1"/>
</dbReference>
<dbReference type="FunFam" id="1.10.30.10:FF:000002">
    <property type="entry name" value="transcription factor Sox-2"/>
    <property type="match status" value="1"/>
</dbReference>
<dbReference type="Pfam" id="PF00505">
    <property type="entry name" value="HMG_box"/>
    <property type="match status" value="1"/>
</dbReference>
<dbReference type="PROSITE" id="PS50118">
    <property type="entry name" value="HMG_BOX_2"/>
    <property type="match status" value="1"/>
</dbReference>
<evidence type="ECO:0000256" key="9">
    <source>
        <dbReference type="ARBA" id="ARBA00023159"/>
    </source>
</evidence>